<evidence type="ECO:0000313" key="3">
    <source>
        <dbReference type="Proteomes" id="UP000507470"/>
    </source>
</evidence>
<dbReference type="Gene3D" id="1.10.437.10">
    <property type="entry name" value="Blc2-like"/>
    <property type="match status" value="1"/>
</dbReference>
<dbReference type="SUPFAM" id="SSF56854">
    <property type="entry name" value="Bcl-2 inhibitors of programmed cell death"/>
    <property type="match status" value="1"/>
</dbReference>
<gene>
    <name evidence="2" type="ORF">MCOR_14168</name>
</gene>
<feature type="region of interest" description="Disordered" evidence="1">
    <location>
        <begin position="21"/>
        <end position="62"/>
    </location>
</feature>
<dbReference type="EMBL" id="CACVKT020002431">
    <property type="protein sequence ID" value="CAC5377910.1"/>
    <property type="molecule type" value="Genomic_DNA"/>
</dbReference>
<evidence type="ECO:0000256" key="1">
    <source>
        <dbReference type="SAM" id="MobiDB-lite"/>
    </source>
</evidence>
<protein>
    <submittedName>
        <fullName evidence="2">BCL2L1</fullName>
    </submittedName>
</protein>
<evidence type="ECO:0000313" key="2">
    <source>
        <dbReference type="EMBL" id="CAC5377910.1"/>
    </source>
</evidence>
<reference evidence="2 3" key="1">
    <citation type="submission" date="2020-06" db="EMBL/GenBank/DDBJ databases">
        <authorList>
            <person name="Li R."/>
            <person name="Bekaert M."/>
        </authorList>
    </citation>
    <scope>NUCLEOTIDE SEQUENCE [LARGE SCALE GENOMIC DNA]</scope>
    <source>
        <strain evidence="3">wild</strain>
    </source>
</reference>
<dbReference type="Proteomes" id="UP000507470">
    <property type="component" value="Unassembled WGS sequence"/>
</dbReference>
<dbReference type="OrthoDB" id="6158525at2759"/>
<feature type="compositionally biased region" description="Basic and acidic residues" evidence="1">
    <location>
        <begin position="48"/>
        <end position="57"/>
    </location>
</feature>
<proteinExistence type="predicted"/>
<sequence>MHKAFQRWVQFMKIKIQPVKPTAEPNDVEVDGSGMSVAAGGRSPPRSIPREGKSHEESDLDDEDPWISLVAQRIAEMGDSYISGASQVGSPISNPDERDGEGLTELQRRLRDSFRDFGDTVNETLSLSVDPQQAALNIARQVTYTKFKDTIQDVVGDNIGWQQLAMVFYVTKKATQLAGAGGAAASQLKENCLQYVEDHFASWILSQGGWIPGLSFLNTYVCFPNAINTLIETVEKTLVDLRSFNICSCRCILYLRGQLLD</sequence>
<name>A0A6J8B3G3_MYTCO</name>
<keyword evidence="3" id="KW-1185">Reference proteome</keyword>
<organism evidence="2 3">
    <name type="scientific">Mytilus coruscus</name>
    <name type="common">Sea mussel</name>
    <dbReference type="NCBI Taxonomy" id="42192"/>
    <lineage>
        <taxon>Eukaryota</taxon>
        <taxon>Metazoa</taxon>
        <taxon>Spiralia</taxon>
        <taxon>Lophotrochozoa</taxon>
        <taxon>Mollusca</taxon>
        <taxon>Bivalvia</taxon>
        <taxon>Autobranchia</taxon>
        <taxon>Pteriomorphia</taxon>
        <taxon>Mytilida</taxon>
        <taxon>Mytiloidea</taxon>
        <taxon>Mytilidae</taxon>
        <taxon>Mytilinae</taxon>
        <taxon>Mytilus</taxon>
    </lineage>
</organism>
<dbReference type="AlphaFoldDB" id="A0A6J8B3G3"/>
<accession>A0A6J8B3G3</accession>
<dbReference type="GO" id="GO:0042981">
    <property type="term" value="P:regulation of apoptotic process"/>
    <property type="evidence" value="ECO:0007669"/>
    <property type="project" value="InterPro"/>
</dbReference>
<dbReference type="InterPro" id="IPR036834">
    <property type="entry name" value="Bcl-2-like_sf"/>
</dbReference>